<keyword evidence="7" id="KW-1185">Reference proteome</keyword>
<dbReference type="Pfam" id="PF00440">
    <property type="entry name" value="TetR_N"/>
    <property type="match status" value="1"/>
</dbReference>
<dbReference type="Gene3D" id="1.10.357.10">
    <property type="entry name" value="Tetracycline Repressor, domain 2"/>
    <property type="match status" value="1"/>
</dbReference>
<dbReference type="AlphaFoldDB" id="A0ABD6B8Y4"/>
<evidence type="ECO:0000256" key="4">
    <source>
        <dbReference type="PROSITE-ProRule" id="PRU00335"/>
    </source>
</evidence>
<dbReference type="SUPFAM" id="SSF46689">
    <property type="entry name" value="Homeodomain-like"/>
    <property type="match status" value="1"/>
</dbReference>
<sequence length="204" mass="24088">MSELEQRGVPEETRTEIMEATFRAVSEHGYAGLRMRDIGEEMEKTRQIIHYHYDGKYDLLANFLEYIIEQYEGSVEVERDVPPCEELDIRIRQCLFGPGFEEFDHWERMKVYHELFTHAQNDERHREIFDEHHRRLRDSITQVVAEGIERGDFRDTDPERTAQLITDVIHAARERKLSLGHDDAPEEAVQAIDEFVVDSLIVDE</sequence>
<keyword evidence="3" id="KW-0804">Transcription</keyword>
<evidence type="ECO:0000313" key="7">
    <source>
        <dbReference type="Proteomes" id="UP001597111"/>
    </source>
</evidence>
<gene>
    <name evidence="6" type="ORF">ACFR9S_14135</name>
</gene>
<evidence type="ECO:0000259" key="5">
    <source>
        <dbReference type="PROSITE" id="PS50977"/>
    </source>
</evidence>
<organism evidence="6 7">
    <name type="scientific">Halolamina salina</name>
    <dbReference type="NCBI Taxonomy" id="1220023"/>
    <lineage>
        <taxon>Archaea</taxon>
        <taxon>Methanobacteriati</taxon>
        <taxon>Methanobacteriota</taxon>
        <taxon>Stenosarchaea group</taxon>
        <taxon>Halobacteria</taxon>
        <taxon>Halobacteriales</taxon>
        <taxon>Haloferacaceae</taxon>
    </lineage>
</organism>
<dbReference type="PANTHER" id="PTHR30055">
    <property type="entry name" value="HTH-TYPE TRANSCRIPTIONAL REGULATOR RUTR"/>
    <property type="match status" value="1"/>
</dbReference>
<name>A0ABD6B8Y4_9EURY</name>
<comment type="caution">
    <text evidence="6">The sequence shown here is derived from an EMBL/GenBank/DDBJ whole genome shotgun (WGS) entry which is preliminary data.</text>
</comment>
<dbReference type="Proteomes" id="UP001597111">
    <property type="component" value="Unassembled WGS sequence"/>
</dbReference>
<evidence type="ECO:0000256" key="2">
    <source>
        <dbReference type="ARBA" id="ARBA00023125"/>
    </source>
</evidence>
<dbReference type="SUPFAM" id="SSF48498">
    <property type="entry name" value="Tetracyclin repressor-like, C-terminal domain"/>
    <property type="match status" value="1"/>
</dbReference>
<dbReference type="Pfam" id="PF17935">
    <property type="entry name" value="TetR_C_27"/>
    <property type="match status" value="1"/>
</dbReference>
<feature type="DNA-binding region" description="H-T-H motif" evidence="4">
    <location>
        <begin position="34"/>
        <end position="53"/>
    </location>
</feature>
<dbReference type="InterPro" id="IPR036271">
    <property type="entry name" value="Tet_transcr_reg_TetR-rel_C_sf"/>
</dbReference>
<evidence type="ECO:0000256" key="1">
    <source>
        <dbReference type="ARBA" id="ARBA00023015"/>
    </source>
</evidence>
<dbReference type="InterPro" id="IPR041478">
    <property type="entry name" value="TetR_C_27"/>
</dbReference>
<evidence type="ECO:0000313" key="6">
    <source>
        <dbReference type="EMBL" id="MFD1527421.1"/>
    </source>
</evidence>
<reference evidence="6 7" key="1">
    <citation type="journal article" date="2019" name="Int. J. Syst. Evol. Microbiol.">
        <title>The Global Catalogue of Microorganisms (GCM) 10K type strain sequencing project: providing services to taxonomists for standard genome sequencing and annotation.</title>
        <authorList>
            <consortium name="The Broad Institute Genomics Platform"/>
            <consortium name="The Broad Institute Genome Sequencing Center for Infectious Disease"/>
            <person name="Wu L."/>
            <person name="Ma J."/>
        </authorList>
    </citation>
    <scope>NUCLEOTIDE SEQUENCE [LARGE SCALE GENOMIC DNA]</scope>
    <source>
        <strain evidence="6 7">CGMCC 1.12285</strain>
    </source>
</reference>
<keyword evidence="1" id="KW-0805">Transcription regulation</keyword>
<dbReference type="InterPro" id="IPR050109">
    <property type="entry name" value="HTH-type_TetR-like_transc_reg"/>
</dbReference>
<dbReference type="PANTHER" id="PTHR30055:SF234">
    <property type="entry name" value="HTH-TYPE TRANSCRIPTIONAL REGULATOR BETI"/>
    <property type="match status" value="1"/>
</dbReference>
<dbReference type="GO" id="GO:0003677">
    <property type="term" value="F:DNA binding"/>
    <property type="evidence" value="ECO:0007669"/>
    <property type="project" value="UniProtKB-UniRule"/>
</dbReference>
<feature type="domain" description="HTH tetR-type" evidence="5">
    <location>
        <begin position="11"/>
        <end position="71"/>
    </location>
</feature>
<evidence type="ECO:0000256" key="3">
    <source>
        <dbReference type="ARBA" id="ARBA00023163"/>
    </source>
</evidence>
<dbReference type="InterPro" id="IPR001647">
    <property type="entry name" value="HTH_TetR"/>
</dbReference>
<accession>A0ABD6B8Y4</accession>
<protein>
    <submittedName>
        <fullName evidence="6">TetR/AcrR family transcriptional regulator</fullName>
    </submittedName>
</protein>
<dbReference type="PROSITE" id="PS50977">
    <property type="entry name" value="HTH_TETR_2"/>
    <property type="match status" value="1"/>
</dbReference>
<dbReference type="RefSeq" id="WP_379731784.1">
    <property type="nucleotide sequence ID" value="NZ_JBHSWZ010000144.1"/>
</dbReference>
<dbReference type="EMBL" id="JBHUDH010000194">
    <property type="protein sequence ID" value="MFD1527421.1"/>
    <property type="molecule type" value="Genomic_DNA"/>
</dbReference>
<keyword evidence="2 4" id="KW-0238">DNA-binding</keyword>
<proteinExistence type="predicted"/>
<dbReference type="InterPro" id="IPR009057">
    <property type="entry name" value="Homeodomain-like_sf"/>
</dbReference>